<keyword evidence="5" id="KW-1185">Reference proteome</keyword>
<dbReference type="InterPro" id="IPR007214">
    <property type="entry name" value="YbaK/aa-tRNA-synth-assoc-dom"/>
</dbReference>
<name>A0AAN8JY04_PATCE</name>
<dbReference type="Pfam" id="PF04073">
    <property type="entry name" value="tRNA_edit"/>
    <property type="match status" value="1"/>
</dbReference>
<dbReference type="InterPro" id="IPR040285">
    <property type="entry name" value="ProX/PRXD1"/>
</dbReference>
<evidence type="ECO:0000313" key="5">
    <source>
        <dbReference type="Proteomes" id="UP001347796"/>
    </source>
</evidence>
<comment type="caution">
    <text evidence="4">The sequence shown here is derived from an EMBL/GenBank/DDBJ whole genome shotgun (WGS) entry which is preliminary data.</text>
</comment>
<dbReference type="GO" id="GO:0002161">
    <property type="term" value="F:aminoacyl-tRNA deacylase activity"/>
    <property type="evidence" value="ECO:0007669"/>
    <property type="project" value="InterPro"/>
</dbReference>
<dbReference type="Gene3D" id="3.90.960.10">
    <property type="entry name" value="YbaK/aminoacyl-tRNA synthetase-associated domain"/>
    <property type="match status" value="1"/>
</dbReference>
<evidence type="ECO:0000259" key="3">
    <source>
        <dbReference type="Pfam" id="PF04073"/>
    </source>
</evidence>
<dbReference type="Proteomes" id="UP001347796">
    <property type="component" value="Unassembled WGS sequence"/>
</dbReference>
<evidence type="ECO:0000313" key="4">
    <source>
        <dbReference type="EMBL" id="KAK6184115.1"/>
    </source>
</evidence>
<evidence type="ECO:0000256" key="2">
    <source>
        <dbReference type="ARBA" id="ARBA00031612"/>
    </source>
</evidence>
<dbReference type="AlphaFoldDB" id="A0AAN8JY04"/>
<evidence type="ECO:0000256" key="1">
    <source>
        <dbReference type="ARBA" id="ARBA00010201"/>
    </source>
</evidence>
<dbReference type="PANTHER" id="PTHR31423:SF3">
    <property type="entry name" value="PROLYL-TRNA SYNTHETASE ASSOCIATED DOMAIN-CONTAINING PROTEIN 1-RELATED"/>
    <property type="match status" value="1"/>
</dbReference>
<feature type="domain" description="YbaK/aminoacyl-tRNA synthetase-associated" evidence="3">
    <location>
        <begin position="292"/>
        <end position="404"/>
    </location>
</feature>
<sequence>MDSRCQKRRERGDFPVRTASVLIIGKSLQLAFLMDKMVNYTTFPVMTSSFSSMTSYILNAIQCFRNPKAYTERYGAENSEYSLFKNYLEQVPRINFAVAKIDKSITFNNEKLVELSNYSQLKQFAREFERYELNSNGIEIEFSCDNDSDEPHENQNFIRSLRPEATQSLNYNGRLKHLEFEISEPNSYDINENEIEFSRNYDSDEAHEYQYSDHSSQRGATKQINEITSEKEICCLTKQKPELFNIEPLLSLLLTKDQLMRNVCVASLSAFLRRLRIKHKITEYREKQNRRDSNEIFCKNLLLKDRNGNFYYLICNENKTVNMKKTAKLLGAYRNLSFASLDETYDLLHLKSGEITPFALMHKTATCIKASITTDIILDEGALLNFHPFDSKLTLAITLNDLQKYLTSFNHELHFLTL</sequence>
<reference evidence="4 5" key="1">
    <citation type="submission" date="2024-01" db="EMBL/GenBank/DDBJ databases">
        <title>The genome of the rayed Mediterranean limpet Patella caerulea (Linnaeus, 1758).</title>
        <authorList>
            <person name="Anh-Thu Weber A."/>
            <person name="Halstead-Nussloch G."/>
        </authorList>
    </citation>
    <scope>NUCLEOTIDE SEQUENCE [LARGE SCALE GENOMIC DNA]</scope>
    <source>
        <strain evidence="4">AATW-2023a</strain>
        <tissue evidence="4">Whole specimen</tissue>
    </source>
</reference>
<organism evidence="4 5">
    <name type="scientific">Patella caerulea</name>
    <name type="common">Rayed Mediterranean limpet</name>
    <dbReference type="NCBI Taxonomy" id="87958"/>
    <lineage>
        <taxon>Eukaryota</taxon>
        <taxon>Metazoa</taxon>
        <taxon>Spiralia</taxon>
        <taxon>Lophotrochozoa</taxon>
        <taxon>Mollusca</taxon>
        <taxon>Gastropoda</taxon>
        <taxon>Patellogastropoda</taxon>
        <taxon>Patelloidea</taxon>
        <taxon>Patellidae</taxon>
        <taxon>Patella</taxon>
    </lineage>
</organism>
<dbReference type="SUPFAM" id="SSF55826">
    <property type="entry name" value="YbaK/ProRS associated domain"/>
    <property type="match status" value="1"/>
</dbReference>
<protein>
    <recommendedName>
        <fullName evidence="2">PrdX deacylase domain-containing protein 1</fullName>
    </recommendedName>
</protein>
<comment type="similarity">
    <text evidence="1">Belongs to the PRORSD1 family.</text>
</comment>
<proteinExistence type="inferred from homology"/>
<accession>A0AAN8JY04</accession>
<gene>
    <name evidence="4" type="ORF">SNE40_006643</name>
</gene>
<dbReference type="InterPro" id="IPR036754">
    <property type="entry name" value="YbaK/aa-tRNA-synt-asso_dom_sf"/>
</dbReference>
<dbReference type="EMBL" id="JAZGQO010000006">
    <property type="protein sequence ID" value="KAK6184115.1"/>
    <property type="molecule type" value="Genomic_DNA"/>
</dbReference>
<dbReference type="PANTHER" id="PTHR31423">
    <property type="entry name" value="YBAK DOMAIN-CONTAINING PROTEIN"/>
    <property type="match status" value="1"/>
</dbReference>